<feature type="binding site" evidence="5">
    <location>
        <position position="105"/>
    </location>
    <ligand>
        <name>S-adenosyl-L-methionine</name>
        <dbReference type="ChEBI" id="CHEBI:59789"/>
    </ligand>
</feature>
<reference evidence="6 7" key="1">
    <citation type="submission" date="2019-03" db="EMBL/GenBank/DDBJ databases">
        <title>Genomic Encyclopedia of Type Strains, Phase IV (KMG-IV): sequencing the most valuable type-strain genomes for metagenomic binning, comparative biology and taxonomic classification.</title>
        <authorList>
            <person name="Goeker M."/>
        </authorList>
    </citation>
    <scope>NUCLEOTIDE SEQUENCE [LARGE SCALE GENOMIC DNA]</scope>
    <source>
        <strain evidence="6 7">DSM 100055</strain>
    </source>
</reference>
<dbReference type="Proteomes" id="UP000294678">
    <property type="component" value="Unassembled WGS sequence"/>
</dbReference>
<keyword evidence="7" id="KW-1185">Reference proteome</keyword>
<accession>A0AA46DZP3</accession>
<evidence type="ECO:0000313" key="6">
    <source>
        <dbReference type="EMBL" id="TDT71927.1"/>
    </source>
</evidence>
<evidence type="ECO:0000313" key="7">
    <source>
        <dbReference type="Proteomes" id="UP000294678"/>
    </source>
</evidence>
<comment type="similarity">
    <text evidence="4 5">Belongs to the RNA methyltransferase RlmH family.</text>
</comment>
<evidence type="ECO:0000256" key="5">
    <source>
        <dbReference type="HAMAP-Rule" id="MF_00658"/>
    </source>
</evidence>
<dbReference type="InterPro" id="IPR003742">
    <property type="entry name" value="RlmH-like"/>
</dbReference>
<comment type="caution">
    <text evidence="6">The sequence shown here is derived from an EMBL/GenBank/DDBJ whole genome shotgun (WGS) entry which is preliminary data.</text>
</comment>
<comment type="function">
    <text evidence="5">Specifically methylates the pseudouridine at position 1915 (m3Psi1915) in 23S rRNA.</text>
</comment>
<keyword evidence="3 5" id="KW-0949">S-adenosyl-L-methionine</keyword>
<dbReference type="InterPro" id="IPR029028">
    <property type="entry name" value="Alpha/beta_knot_MTases"/>
</dbReference>
<evidence type="ECO:0000256" key="4">
    <source>
        <dbReference type="ARBA" id="ARBA00038303"/>
    </source>
</evidence>
<dbReference type="PANTHER" id="PTHR33603:SF1">
    <property type="entry name" value="RIBOSOMAL RNA LARGE SUBUNIT METHYLTRANSFERASE H"/>
    <property type="match status" value="1"/>
</dbReference>
<dbReference type="HAMAP" id="MF_00658">
    <property type="entry name" value="23SrRNA_methyltr_H"/>
    <property type="match status" value="1"/>
</dbReference>
<keyword evidence="2 5" id="KW-0808">Transferase</keyword>
<dbReference type="AlphaFoldDB" id="A0AA46DZP3"/>
<comment type="subunit">
    <text evidence="5">Homodimer.</text>
</comment>
<dbReference type="Pfam" id="PF02590">
    <property type="entry name" value="SPOUT_MTase"/>
    <property type="match status" value="1"/>
</dbReference>
<feature type="binding site" evidence="5">
    <location>
        <position position="73"/>
    </location>
    <ligand>
        <name>S-adenosyl-L-methionine</name>
        <dbReference type="ChEBI" id="CHEBI:59789"/>
    </ligand>
</feature>
<dbReference type="Gene3D" id="3.40.1280.10">
    <property type="match status" value="1"/>
</dbReference>
<dbReference type="PIRSF" id="PIRSF004505">
    <property type="entry name" value="MT_bac"/>
    <property type="match status" value="1"/>
</dbReference>
<comment type="catalytic activity">
    <reaction evidence="5">
        <text>pseudouridine(1915) in 23S rRNA + S-adenosyl-L-methionine = N(3)-methylpseudouridine(1915) in 23S rRNA + S-adenosyl-L-homocysteine + H(+)</text>
        <dbReference type="Rhea" id="RHEA:42752"/>
        <dbReference type="Rhea" id="RHEA-COMP:10221"/>
        <dbReference type="Rhea" id="RHEA-COMP:10222"/>
        <dbReference type="ChEBI" id="CHEBI:15378"/>
        <dbReference type="ChEBI" id="CHEBI:57856"/>
        <dbReference type="ChEBI" id="CHEBI:59789"/>
        <dbReference type="ChEBI" id="CHEBI:65314"/>
        <dbReference type="ChEBI" id="CHEBI:74486"/>
        <dbReference type="EC" id="2.1.1.177"/>
    </reaction>
</comment>
<dbReference type="GO" id="GO:0070038">
    <property type="term" value="F:rRNA (pseudouridine-N3-)-methyltransferase activity"/>
    <property type="evidence" value="ECO:0007669"/>
    <property type="project" value="UniProtKB-UniRule"/>
</dbReference>
<dbReference type="GO" id="GO:0005737">
    <property type="term" value="C:cytoplasm"/>
    <property type="evidence" value="ECO:0007669"/>
    <property type="project" value="UniProtKB-SubCell"/>
</dbReference>
<evidence type="ECO:0000256" key="1">
    <source>
        <dbReference type="ARBA" id="ARBA00022603"/>
    </source>
</evidence>
<dbReference type="CDD" id="cd18081">
    <property type="entry name" value="RlmH-like"/>
    <property type="match status" value="1"/>
</dbReference>
<dbReference type="PANTHER" id="PTHR33603">
    <property type="entry name" value="METHYLTRANSFERASE"/>
    <property type="match status" value="1"/>
</dbReference>
<evidence type="ECO:0000256" key="3">
    <source>
        <dbReference type="ARBA" id="ARBA00022691"/>
    </source>
</evidence>
<dbReference type="EMBL" id="SOBG01000002">
    <property type="protein sequence ID" value="TDT71927.1"/>
    <property type="molecule type" value="Genomic_DNA"/>
</dbReference>
<evidence type="ECO:0000256" key="2">
    <source>
        <dbReference type="ARBA" id="ARBA00022679"/>
    </source>
</evidence>
<feature type="binding site" evidence="5">
    <location>
        <begin position="124"/>
        <end position="129"/>
    </location>
    <ligand>
        <name>S-adenosyl-L-methionine</name>
        <dbReference type="ChEBI" id="CHEBI:59789"/>
    </ligand>
</feature>
<comment type="subcellular location">
    <subcellularLocation>
        <location evidence="5">Cytoplasm</location>
    </subcellularLocation>
</comment>
<sequence>MIEVNLICVGKIKEKYINNGIDEFTKRLKPFCKFKIIELKERGNDNNRDDSIKKECVDIQKILEKLKGYTVLLDVSGEHISSEKMSKKIEGLTVNGVSRINFIIGGSYGVNDSIRSISNYRLSFSKMTFPHQLMRLLFLEQLYRWFSITNNIKYHK</sequence>
<name>A0AA46DZP3_9FUSO</name>
<proteinExistence type="inferred from homology"/>
<protein>
    <recommendedName>
        <fullName evidence="5">Ribosomal RNA large subunit methyltransferase H</fullName>
        <ecNumber evidence="5">2.1.1.177</ecNumber>
    </recommendedName>
    <alternativeName>
        <fullName evidence="5">23S rRNA (pseudouridine1915-N3)-methyltransferase</fullName>
    </alternativeName>
    <alternativeName>
        <fullName evidence="5">23S rRNA m3Psi1915 methyltransferase</fullName>
    </alternativeName>
    <alternativeName>
        <fullName evidence="5">rRNA (pseudouridine-N3-)-methyltransferase RlmH</fullName>
    </alternativeName>
</protein>
<dbReference type="SUPFAM" id="SSF75217">
    <property type="entry name" value="alpha/beta knot"/>
    <property type="match status" value="1"/>
</dbReference>
<keyword evidence="1 5" id="KW-0489">Methyltransferase</keyword>
<keyword evidence="5" id="KW-0698">rRNA processing</keyword>
<dbReference type="EC" id="2.1.1.177" evidence="5"/>
<organism evidence="6 7">
    <name type="scientific">Hypnocyclicus thermotrophus</name>
    <dbReference type="NCBI Taxonomy" id="1627895"/>
    <lineage>
        <taxon>Bacteria</taxon>
        <taxon>Fusobacteriati</taxon>
        <taxon>Fusobacteriota</taxon>
        <taxon>Fusobacteriia</taxon>
        <taxon>Fusobacteriales</taxon>
        <taxon>Fusobacteriaceae</taxon>
        <taxon>Hypnocyclicus</taxon>
    </lineage>
</organism>
<gene>
    <name evidence="5" type="primary">rlmH</name>
    <name evidence="6" type="ORF">EV215_0619</name>
</gene>
<dbReference type="InterPro" id="IPR029026">
    <property type="entry name" value="tRNA_m1G_MTases_N"/>
</dbReference>
<keyword evidence="5" id="KW-0963">Cytoplasm</keyword>